<dbReference type="Gene3D" id="3.40.50.300">
    <property type="entry name" value="P-loop containing nucleotide triphosphate hydrolases"/>
    <property type="match status" value="1"/>
</dbReference>
<organism evidence="2 3">
    <name type="scientific">Paraburkholderia polaris</name>
    <dbReference type="NCBI Taxonomy" id="2728848"/>
    <lineage>
        <taxon>Bacteria</taxon>
        <taxon>Pseudomonadati</taxon>
        <taxon>Pseudomonadota</taxon>
        <taxon>Betaproteobacteria</taxon>
        <taxon>Burkholderiales</taxon>
        <taxon>Burkholderiaceae</taxon>
        <taxon>Paraburkholderia</taxon>
    </lineage>
</organism>
<dbReference type="GO" id="GO:0006302">
    <property type="term" value="P:double-strand break repair"/>
    <property type="evidence" value="ECO:0007669"/>
    <property type="project" value="TreeGrafter"/>
</dbReference>
<gene>
    <name evidence="2" type="ORF">HHL24_35915</name>
</gene>
<evidence type="ECO:0000313" key="2">
    <source>
        <dbReference type="EMBL" id="NMM03272.1"/>
    </source>
</evidence>
<dbReference type="InterPro" id="IPR026866">
    <property type="entry name" value="CR006_AAA"/>
</dbReference>
<proteinExistence type="predicted"/>
<dbReference type="GO" id="GO:0000731">
    <property type="term" value="P:DNA synthesis involved in DNA repair"/>
    <property type="evidence" value="ECO:0007669"/>
    <property type="project" value="TreeGrafter"/>
</dbReference>
<dbReference type="PANTHER" id="PTHR32182:SF0">
    <property type="entry name" value="DNA REPLICATION AND REPAIR PROTEIN RECF"/>
    <property type="match status" value="1"/>
</dbReference>
<accession>A0A848ILT9</accession>
<dbReference type="AlphaFoldDB" id="A0A848ILT9"/>
<dbReference type="InterPro" id="IPR027417">
    <property type="entry name" value="P-loop_NTPase"/>
</dbReference>
<dbReference type="CDD" id="cd00267">
    <property type="entry name" value="ABC_ATPase"/>
    <property type="match status" value="1"/>
</dbReference>
<dbReference type="EMBL" id="JABBGJ010000050">
    <property type="protein sequence ID" value="NMM03272.1"/>
    <property type="molecule type" value="Genomic_DNA"/>
</dbReference>
<dbReference type="PANTHER" id="PTHR32182">
    <property type="entry name" value="DNA REPLICATION AND REPAIR PROTEIN RECF"/>
    <property type="match status" value="1"/>
</dbReference>
<dbReference type="Proteomes" id="UP000544134">
    <property type="component" value="Unassembled WGS sequence"/>
</dbReference>
<sequence length="885" mass="94698">MIFARIADWIETQQPWLSDAARRLVINGRIDDAEIGEIVALAKAHAGIDDPAGRVAQPLTRDLLPASDAASKPITLVALRSLRGVNAIAADQSILFSPIGVTVVYGNNGAGKSGYSRVLRKACRARATGGLILGDVFADAAGANPTAEILIQREGAAGPEMLAWRQGSPAPAELATVAVFDSQCARAFTDAEGEVAYTPRGLDVLAKLATLCGTLRARLELEISSVHASAASFADLLGEHAAGRSLAAFEKRSHLPAYRKELAALATLSEADVSELQRLAKELAEANPAARAADLRGKRARIEGLATRWERCEAALSDEKAVAAIGHGAAVVAAETAARLAAEAFAAEGGLLPGTGSDPWRALLSAARHYSTTLAYPEHHFPHVDGSRCVLCQQDLAAAAAERMRRFETFVEQEAQKLAEAAKLKASAAFSSIASVDAAALLADHALMNEIEQAKPGAREGLQQAGDSLSNRQAALAEAWAAKRFDAAAPAIVSHSTALRDLSRAIEEEAARFDKLAAADGRKKSEQALADLKSRQALSGRLAQIIQIADDLALKKKLQAAHRAADSTPVSRKMSALHAEALSADAEAAFARECAALGVGHVPIRSTTRMERGKAKQQVKLDTSGGERVGEVLSEGEQRALALAAFMAEVSLVDGHGAIIFDDPMSSLDHAHREKVARRLVQEASSRQVIVFTHDLPFALHLADEASVQKVEANAMSVRRVRQRAGLVFPELPFAGIKVSERLERIKKMAMEADGLLDGGEVDRSENLVRTGYGRLRETWERGVEETILCETVVRFRPGVSTQRLRAVTLSDEEYVALHEAMARCSHFAAHDTAADADATPPTPDELRADIEAARVFFAARKKLNDDTDRRRRELLERSAAFKQA</sequence>
<comment type="caution">
    <text evidence="2">The sequence shown here is derived from an EMBL/GenBank/DDBJ whole genome shotgun (WGS) entry which is preliminary data.</text>
</comment>
<name>A0A848ILT9_9BURK</name>
<dbReference type="SUPFAM" id="SSF52540">
    <property type="entry name" value="P-loop containing nucleoside triphosphate hydrolases"/>
    <property type="match status" value="1"/>
</dbReference>
<dbReference type="RefSeq" id="WP_169490021.1">
    <property type="nucleotide sequence ID" value="NZ_JABBGJ010000050.1"/>
</dbReference>
<protein>
    <submittedName>
        <fullName evidence="2">AAA family ATPase</fullName>
    </submittedName>
</protein>
<evidence type="ECO:0000313" key="3">
    <source>
        <dbReference type="Proteomes" id="UP000544134"/>
    </source>
</evidence>
<feature type="domain" description="Protein CR006 P-loop" evidence="1">
    <location>
        <begin position="387"/>
        <end position="708"/>
    </location>
</feature>
<keyword evidence="3" id="KW-1185">Reference proteome</keyword>
<dbReference type="Pfam" id="PF13166">
    <property type="entry name" value="AAA_13"/>
    <property type="match status" value="1"/>
</dbReference>
<evidence type="ECO:0000259" key="1">
    <source>
        <dbReference type="Pfam" id="PF13166"/>
    </source>
</evidence>
<reference evidence="2 3" key="1">
    <citation type="submission" date="2020-04" db="EMBL/GenBank/DDBJ databases">
        <title>Paraburkholderia sp. RP-4-7 isolated from soil.</title>
        <authorList>
            <person name="Dahal R.H."/>
        </authorList>
    </citation>
    <scope>NUCLEOTIDE SEQUENCE [LARGE SCALE GENOMIC DNA]</scope>
    <source>
        <strain evidence="2 3">RP-4-7</strain>
    </source>
</reference>